<dbReference type="InterPro" id="IPR007543">
    <property type="entry name" value="LptD_C"/>
</dbReference>
<organism evidence="3 4">
    <name type="scientific">Aurantiacibacter xanthus</name>
    <dbReference type="NCBI Taxonomy" id="1784712"/>
    <lineage>
        <taxon>Bacteria</taxon>
        <taxon>Pseudomonadati</taxon>
        <taxon>Pseudomonadota</taxon>
        <taxon>Alphaproteobacteria</taxon>
        <taxon>Sphingomonadales</taxon>
        <taxon>Erythrobacteraceae</taxon>
        <taxon>Aurantiacibacter</taxon>
    </lineage>
</organism>
<keyword evidence="4" id="KW-1185">Reference proteome</keyword>
<feature type="chain" id="PRO_5017489983" description="LPS-assembly protein LptD" evidence="1">
    <location>
        <begin position="35"/>
        <end position="764"/>
    </location>
</feature>
<evidence type="ECO:0000313" key="3">
    <source>
        <dbReference type="EMBL" id="RIV90495.1"/>
    </source>
</evidence>
<reference evidence="3 4" key="1">
    <citation type="submission" date="2018-08" db="EMBL/GenBank/DDBJ databases">
        <title>Erythrobacter zhengii sp.nov., a bacterium isolated from deep-sea sediment.</title>
        <authorList>
            <person name="Fang C."/>
            <person name="Wu Y.-H."/>
            <person name="Sun C."/>
            <person name="Wang H."/>
            <person name="Cheng H."/>
            <person name="Meng F.-X."/>
            <person name="Wang C.-S."/>
            <person name="Xu X.-W."/>
        </authorList>
    </citation>
    <scope>NUCLEOTIDE SEQUENCE [LARGE SCALE GENOMIC DNA]</scope>
    <source>
        <strain evidence="3 4">CCTCC AB 2015396</strain>
    </source>
</reference>
<protein>
    <recommendedName>
        <fullName evidence="1">LPS-assembly protein LptD</fullName>
    </recommendedName>
</protein>
<dbReference type="GO" id="GO:0043165">
    <property type="term" value="P:Gram-negative-bacterium-type cell outer membrane assembly"/>
    <property type="evidence" value="ECO:0007669"/>
    <property type="project" value="UniProtKB-UniRule"/>
</dbReference>
<keyword evidence="1" id="KW-0998">Cell outer membrane</keyword>
<accession>A0A3A1P9Y3</accession>
<evidence type="ECO:0000259" key="2">
    <source>
        <dbReference type="Pfam" id="PF04453"/>
    </source>
</evidence>
<dbReference type="GO" id="GO:0015920">
    <property type="term" value="P:lipopolysaccharide transport"/>
    <property type="evidence" value="ECO:0007669"/>
    <property type="project" value="InterPro"/>
</dbReference>
<keyword evidence="1" id="KW-0472">Membrane</keyword>
<dbReference type="EMBL" id="QXFM01000038">
    <property type="protein sequence ID" value="RIV90495.1"/>
    <property type="molecule type" value="Genomic_DNA"/>
</dbReference>
<comment type="subcellular location">
    <subcellularLocation>
        <location evidence="1">Cell outer membrane</location>
    </subcellularLocation>
</comment>
<dbReference type="AlphaFoldDB" id="A0A3A1P9Y3"/>
<comment type="similarity">
    <text evidence="1">Belongs to the LptD family.</text>
</comment>
<dbReference type="OrthoDB" id="9760225at2"/>
<feature type="signal peptide" evidence="1">
    <location>
        <begin position="1"/>
        <end position="34"/>
    </location>
</feature>
<dbReference type="InterPro" id="IPR020889">
    <property type="entry name" value="LipoPS_assembly_LptD"/>
</dbReference>
<dbReference type="HAMAP" id="MF_01411">
    <property type="entry name" value="LPS_assembly_LptD"/>
    <property type="match status" value="1"/>
</dbReference>
<dbReference type="PANTHER" id="PTHR30189">
    <property type="entry name" value="LPS-ASSEMBLY PROTEIN"/>
    <property type="match status" value="1"/>
</dbReference>
<name>A0A3A1P9Y3_9SPHN</name>
<evidence type="ECO:0000313" key="4">
    <source>
        <dbReference type="Proteomes" id="UP000265366"/>
    </source>
</evidence>
<dbReference type="Pfam" id="PF04453">
    <property type="entry name" value="LptD"/>
    <property type="match status" value="1"/>
</dbReference>
<comment type="caution">
    <text evidence="3">The sequence shown here is derived from an EMBL/GenBank/DDBJ whole genome shotgun (WGS) entry which is preliminary data.</text>
</comment>
<comment type="subunit">
    <text evidence="1">Component of the lipopolysaccharide transport and assembly complex.</text>
</comment>
<evidence type="ECO:0000256" key="1">
    <source>
        <dbReference type="HAMAP-Rule" id="MF_01411"/>
    </source>
</evidence>
<comment type="function">
    <text evidence="1">Involved in the assembly of lipopolysaccharide (LPS) at the surface of the outer membrane.</text>
</comment>
<dbReference type="GO" id="GO:0009279">
    <property type="term" value="C:cell outer membrane"/>
    <property type="evidence" value="ECO:0007669"/>
    <property type="project" value="UniProtKB-SubCell"/>
</dbReference>
<dbReference type="Gene3D" id="2.60.450.10">
    <property type="entry name" value="Lipopolysaccharide (LPS) transport protein A like domain"/>
    <property type="match status" value="1"/>
</dbReference>
<proteinExistence type="inferred from homology"/>
<dbReference type="PANTHER" id="PTHR30189:SF1">
    <property type="entry name" value="LPS-ASSEMBLY PROTEIN LPTD"/>
    <property type="match status" value="1"/>
</dbReference>
<gene>
    <name evidence="1" type="primary">lptD</name>
    <name evidence="3" type="ORF">D2V17_04375</name>
</gene>
<comment type="caution">
    <text evidence="1">Lacks conserved residue(s) required for the propagation of feature annotation.</text>
</comment>
<sequence length="764" mass="85425" precursor="true">MLPLRRYPSKALLRSLPLIGVAGFAMLAALPAYAQEAPDTAAEESETRGKNADLIDALDGEREIDFEANEILFDQDTNTVTAQGDVILEAGDQSVRAERVVWNRMSGEIVAEGSIRFVDADGNQLFTERLVLTDELEAAAMSNLLLVFREGARLAANEARRNEQGDIALDKAAFSTCSVLNEEGCPKNPSWRVTAERVYYDRQTQRIRFRGAYLELFGTRLLPLPGLSIRADGSADSGFFIPEIELTASNGVSVSDSFYWRIAENRDLEVSGYVYTATAPMVSAKYRQLTDKGAFQITGYGTYGSRLPLTASGQPNGPSRNDIRGYIAGNGRFQFNENLSLTGSLRYASDRTFLRRYDISREDRIRSTVALENIDRNSYLSVAGWATQLLLVNQDQGQVPIALPLVDYRQRLADPVLGGTVELQGNTLAITRTDGQDTQRAFARAQWNLRKITPLGQEVSFTALVRGDVYHSAQNHMTTTALYAGTEGWQTRGVAIGAIDVKWPLIGEFMGGTQTITPRVQFVAAPSIRNLSIPNEDARAIDLEDSNLFALNRFPGYDRVEDGARVTYGADWQLNFPGWRISSTIGQSYRLSNEPVLFPDGTGLTERFSDFVGRTEVRYRDFLKLVHRFRLDKDNFAIRRAEIDATLGSDRTYVEVGYLRLNRDIEIDFEDLQDREELRLAGRIAFANYWSLFGSAVVNLTDASEDPTNTSDGFEPLRTRLGIAYADDCLEMGFTWRRDYIELADARSGNSFQLYFSLRNLSFR</sequence>
<keyword evidence="1" id="KW-0732">Signal</keyword>
<dbReference type="GO" id="GO:1990351">
    <property type="term" value="C:transporter complex"/>
    <property type="evidence" value="ECO:0007669"/>
    <property type="project" value="TreeGrafter"/>
</dbReference>
<dbReference type="Proteomes" id="UP000265366">
    <property type="component" value="Unassembled WGS sequence"/>
</dbReference>
<dbReference type="RefSeq" id="WP_119591908.1">
    <property type="nucleotide sequence ID" value="NZ_QXFM01000038.1"/>
</dbReference>
<dbReference type="InterPro" id="IPR050218">
    <property type="entry name" value="LptD"/>
</dbReference>
<feature type="domain" description="LptD C-terminal" evidence="2">
    <location>
        <begin position="323"/>
        <end position="690"/>
    </location>
</feature>